<name>A0A0K2U472_LEPSM</name>
<proteinExistence type="predicted"/>
<evidence type="ECO:0000313" key="1">
    <source>
        <dbReference type="EMBL" id="CDW33003.1"/>
    </source>
</evidence>
<sequence>MLKIMASDRKKMPRLVFEKPQNRAQGVPRRRQGGGIALGEAQLLREKLCIPAGLYCGTRNTKEQNFLFVVIHLIIFTAK</sequence>
<dbReference type="EMBL" id="HACA01015642">
    <property type="protein sequence ID" value="CDW33003.1"/>
    <property type="molecule type" value="Transcribed_RNA"/>
</dbReference>
<accession>A0A0K2U472</accession>
<organism evidence="1">
    <name type="scientific">Lepeophtheirus salmonis</name>
    <name type="common">Salmon louse</name>
    <name type="synonym">Caligus salmonis</name>
    <dbReference type="NCBI Taxonomy" id="72036"/>
    <lineage>
        <taxon>Eukaryota</taxon>
        <taxon>Metazoa</taxon>
        <taxon>Ecdysozoa</taxon>
        <taxon>Arthropoda</taxon>
        <taxon>Crustacea</taxon>
        <taxon>Multicrustacea</taxon>
        <taxon>Hexanauplia</taxon>
        <taxon>Copepoda</taxon>
        <taxon>Siphonostomatoida</taxon>
        <taxon>Caligidae</taxon>
        <taxon>Lepeophtheirus</taxon>
    </lineage>
</organism>
<protein>
    <submittedName>
        <fullName evidence="1">Uncharacterized protein</fullName>
    </submittedName>
</protein>
<reference evidence="1" key="1">
    <citation type="submission" date="2014-05" db="EMBL/GenBank/DDBJ databases">
        <authorList>
            <person name="Chronopoulou M."/>
        </authorList>
    </citation>
    <scope>NUCLEOTIDE SEQUENCE</scope>
    <source>
        <tissue evidence="1">Whole organism</tissue>
    </source>
</reference>
<dbReference type="AlphaFoldDB" id="A0A0K2U472"/>